<accession>A0A6I9YKB5</accession>
<evidence type="ECO:0000313" key="1">
    <source>
        <dbReference type="Proteomes" id="UP000504617"/>
    </source>
</evidence>
<dbReference type="KEGG" id="tsr:106551108"/>
<reference evidence="2" key="1">
    <citation type="submission" date="2025-08" db="UniProtKB">
        <authorList>
            <consortium name="RefSeq"/>
        </authorList>
    </citation>
    <scope>IDENTIFICATION</scope>
    <source>
        <tissue evidence="2">Skeletal muscle</tissue>
    </source>
</reference>
<dbReference type="AlphaFoldDB" id="A0A6I9YKB5"/>
<name>A0A6I9YKB5_9SAUR</name>
<proteinExistence type="predicted"/>
<organism evidence="1 2">
    <name type="scientific">Thamnophis sirtalis</name>
    <dbReference type="NCBI Taxonomy" id="35019"/>
    <lineage>
        <taxon>Eukaryota</taxon>
        <taxon>Metazoa</taxon>
        <taxon>Chordata</taxon>
        <taxon>Craniata</taxon>
        <taxon>Vertebrata</taxon>
        <taxon>Euteleostomi</taxon>
        <taxon>Lepidosauria</taxon>
        <taxon>Squamata</taxon>
        <taxon>Bifurcata</taxon>
        <taxon>Unidentata</taxon>
        <taxon>Episquamata</taxon>
        <taxon>Toxicofera</taxon>
        <taxon>Serpentes</taxon>
        <taxon>Colubroidea</taxon>
        <taxon>Colubridae</taxon>
        <taxon>Natricinae</taxon>
        <taxon>Thamnophis</taxon>
    </lineage>
</organism>
<dbReference type="GeneID" id="106551108"/>
<evidence type="ECO:0000313" key="2">
    <source>
        <dbReference type="RefSeq" id="XP_013924596.1"/>
    </source>
</evidence>
<dbReference type="RefSeq" id="XP_013924596.1">
    <property type="nucleotide sequence ID" value="XM_014069121.1"/>
</dbReference>
<dbReference type="OrthoDB" id="266227at2759"/>
<sequence>MTPPWGMKQCSTNNCQRETQTITYPVYKAVHISALKQNGLLQSLSATPSDFKEPDISEEVLRVREEWDNITSIHPGGMENYHFIPYWDALS</sequence>
<dbReference type="Proteomes" id="UP000504617">
    <property type="component" value="Unplaced"/>
</dbReference>
<keyword evidence="1" id="KW-1185">Reference proteome</keyword>
<gene>
    <name evidence="2" type="primary">LOC106551108</name>
</gene>
<protein>
    <submittedName>
        <fullName evidence="2">ELMO domain-containing protein 3-like</fullName>
    </submittedName>
</protein>